<dbReference type="Proteomes" id="UP000239687">
    <property type="component" value="Unassembled WGS sequence"/>
</dbReference>
<protein>
    <submittedName>
        <fullName evidence="1">Uncharacterized protein</fullName>
    </submittedName>
</protein>
<reference evidence="1 2" key="1">
    <citation type="submission" date="2018-02" db="EMBL/GenBank/DDBJ databases">
        <title>Draft genome sequencing of Pseudomonas frederiksbergensis 11-D3.</title>
        <authorList>
            <person name="Zheng B.-X."/>
        </authorList>
    </citation>
    <scope>NUCLEOTIDE SEQUENCE [LARGE SCALE GENOMIC DNA]</scope>
    <source>
        <strain evidence="1 2">11-D3</strain>
    </source>
</reference>
<accession>A0A2S8HVI6</accession>
<dbReference type="EMBL" id="PUIN01000001">
    <property type="protein sequence ID" value="PQP06574.1"/>
    <property type="molecule type" value="Genomic_DNA"/>
</dbReference>
<evidence type="ECO:0000313" key="1">
    <source>
        <dbReference type="EMBL" id="PQP06574.1"/>
    </source>
</evidence>
<evidence type="ECO:0000313" key="2">
    <source>
        <dbReference type="Proteomes" id="UP000239687"/>
    </source>
</evidence>
<dbReference type="RefSeq" id="WP_105339861.1">
    <property type="nucleotide sequence ID" value="NZ_PUIN01000001.1"/>
</dbReference>
<gene>
    <name evidence="1" type="ORF">C5612_02120</name>
</gene>
<proteinExistence type="predicted"/>
<comment type="caution">
    <text evidence="1">The sequence shown here is derived from an EMBL/GenBank/DDBJ whole genome shotgun (WGS) entry which is preliminary data.</text>
</comment>
<name>A0A2S8HVI6_9PSED</name>
<dbReference type="AlphaFoldDB" id="A0A2S8HVI6"/>
<organism evidence="1 2">
    <name type="scientific">Pseudomonas frederiksbergensis</name>
    <dbReference type="NCBI Taxonomy" id="104087"/>
    <lineage>
        <taxon>Bacteria</taxon>
        <taxon>Pseudomonadati</taxon>
        <taxon>Pseudomonadota</taxon>
        <taxon>Gammaproteobacteria</taxon>
        <taxon>Pseudomonadales</taxon>
        <taxon>Pseudomonadaceae</taxon>
        <taxon>Pseudomonas</taxon>
    </lineage>
</organism>
<sequence length="89" mass="10181">MSGLQSFVVDSEHCAALFRLGRDVEAGLAMIELIEALQSSFDLMPQLTQQQWVLLLSQMFECQEAQNWLALADYLEYELVRLLRDSLSI</sequence>